<accession>A0A2W5SRA9</accession>
<feature type="compositionally biased region" description="Low complexity" evidence="1">
    <location>
        <begin position="317"/>
        <end position="330"/>
    </location>
</feature>
<dbReference type="Proteomes" id="UP000249061">
    <property type="component" value="Unassembled WGS sequence"/>
</dbReference>
<feature type="compositionally biased region" description="Low complexity" evidence="1">
    <location>
        <begin position="216"/>
        <end position="229"/>
    </location>
</feature>
<evidence type="ECO:0000256" key="1">
    <source>
        <dbReference type="SAM" id="MobiDB-lite"/>
    </source>
</evidence>
<feature type="compositionally biased region" description="Basic residues" evidence="1">
    <location>
        <begin position="299"/>
        <end position="316"/>
    </location>
</feature>
<dbReference type="AlphaFoldDB" id="A0A2W5SRA9"/>
<proteinExistence type="predicted"/>
<name>A0A2W5SRA9_9BACT</name>
<dbReference type="EMBL" id="QFQP01000046">
    <property type="protein sequence ID" value="PZR05270.1"/>
    <property type="molecule type" value="Genomic_DNA"/>
</dbReference>
<feature type="region of interest" description="Disordered" evidence="1">
    <location>
        <begin position="201"/>
        <end position="330"/>
    </location>
</feature>
<dbReference type="SUPFAM" id="SSF53474">
    <property type="entry name" value="alpha/beta-Hydrolases"/>
    <property type="match status" value="1"/>
</dbReference>
<dbReference type="InterPro" id="IPR029058">
    <property type="entry name" value="AB_hydrolase_fold"/>
</dbReference>
<evidence type="ECO:0000313" key="2">
    <source>
        <dbReference type="EMBL" id="PZR05270.1"/>
    </source>
</evidence>
<evidence type="ECO:0000313" key="3">
    <source>
        <dbReference type="Proteomes" id="UP000249061"/>
    </source>
</evidence>
<feature type="compositionally biased region" description="Low complexity" evidence="1">
    <location>
        <begin position="240"/>
        <end position="255"/>
    </location>
</feature>
<protein>
    <submittedName>
        <fullName evidence="2">Uncharacterized protein</fullName>
    </submittedName>
</protein>
<reference evidence="2 3" key="1">
    <citation type="submission" date="2017-08" db="EMBL/GenBank/DDBJ databases">
        <title>Infants hospitalized years apart are colonized by the same room-sourced microbial strains.</title>
        <authorList>
            <person name="Brooks B."/>
            <person name="Olm M.R."/>
            <person name="Firek B.A."/>
            <person name="Baker R."/>
            <person name="Thomas B.C."/>
            <person name="Morowitz M.J."/>
            <person name="Banfield J.F."/>
        </authorList>
    </citation>
    <scope>NUCLEOTIDE SEQUENCE [LARGE SCALE GENOMIC DNA]</scope>
    <source>
        <strain evidence="2">S2_003_000_R2_14</strain>
    </source>
</reference>
<gene>
    <name evidence="2" type="ORF">DI536_32620</name>
</gene>
<sequence>MRCTTALDRLPRHCDRGATCRKPWHHRPTRRPVETLANPRPTNAGDITIFRPTGLTNVPVIFFSHAFGATNPDSYRDLFEVLASNGYAVVHVPYPLRPPGNTPVDERYQVLWTGFVTARAHDTTTFDMTRVGFVGHSFGGGATPELARRGYVDQTWGSNGRFMFIMAPWYSWGTGYDTLPADTRTVIQVYADDEANDPVIAQKTSGTSCRPRSRRAGSSFAPMSAAAASTRHIPCRCRATRSPPTRRTCSTPRTAGASSAAFTRSPATPSRKTPRPAPSPSAPTRHSVTGWVAAAVRCARSKRPPRPTSRSARRTCTRTAAAARRPTPASPVRELTFVSDVVW</sequence>
<dbReference type="Gene3D" id="3.40.50.1820">
    <property type="entry name" value="alpha/beta hydrolase"/>
    <property type="match status" value="1"/>
</dbReference>
<comment type="caution">
    <text evidence="2">The sequence shown here is derived from an EMBL/GenBank/DDBJ whole genome shotgun (WGS) entry which is preliminary data.</text>
</comment>
<organism evidence="2 3">
    <name type="scientific">Archangium gephyra</name>
    <dbReference type="NCBI Taxonomy" id="48"/>
    <lineage>
        <taxon>Bacteria</taxon>
        <taxon>Pseudomonadati</taxon>
        <taxon>Myxococcota</taxon>
        <taxon>Myxococcia</taxon>
        <taxon>Myxococcales</taxon>
        <taxon>Cystobacterineae</taxon>
        <taxon>Archangiaceae</taxon>
        <taxon>Archangium</taxon>
    </lineage>
</organism>